<name>A0A387BEG9_9LACT</name>
<feature type="transmembrane region" description="Helical" evidence="1">
    <location>
        <begin position="188"/>
        <end position="210"/>
    </location>
</feature>
<organism evidence="2 3">
    <name type="scientific">Lactococcus allomyrinae</name>
    <dbReference type="NCBI Taxonomy" id="2419773"/>
    <lineage>
        <taxon>Bacteria</taxon>
        <taxon>Bacillati</taxon>
        <taxon>Bacillota</taxon>
        <taxon>Bacilli</taxon>
        <taxon>Lactobacillales</taxon>
        <taxon>Streptococcaceae</taxon>
        <taxon>Lactococcus</taxon>
    </lineage>
</organism>
<proteinExistence type="predicted"/>
<dbReference type="Proteomes" id="UP000269374">
    <property type="component" value="Chromosome"/>
</dbReference>
<accession>A0A387BEG9</accession>
<dbReference type="AlphaFoldDB" id="A0A387BEG9"/>
<dbReference type="KEGG" id="lact:D7I46_04780"/>
<keyword evidence="3" id="KW-1185">Reference proteome</keyword>
<feature type="transmembrane region" description="Helical" evidence="1">
    <location>
        <begin position="69"/>
        <end position="88"/>
    </location>
</feature>
<evidence type="ECO:0000313" key="3">
    <source>
        <dbReference type="Proteomes" id="UP000269374"/>
    </source>
</evidence>
<feature type="transmembrane region" description="Helical" evidence="1">
    <location>
        <begin position="38"/>
        <end position="57"/>
    </location>
</feature>
<feature type="transmembrane region" description="Helical" evidence="1">
    <location>
        <begin position="163"/>
        <end position="182"/>
    </location>
</feature>
<dbReference type="RefSeq" id="WP_120771850.1">
    <property type="nucleotide sequence ID" value="NZ_CP032627.1"/>
</dbReference>
<keyword evidence="1" id="KW-1133">Transmembrane helix</keyword>
<dbReference type="EMBL" id="CP032627">
    <property type="protein sequence ID" value="AYG00462.1"/>
    <property type="molecule type" value="Genomic_DNA"/>
</dbReference>
<sequence length="260" mass="30427">MVRIDKNIIFDYDKNTFHVDEFSNFGRTTKKIKIVSQILNVLTAVLAYLIVALWGTGSLTACFSLSLSLLFKIIIVNVALLFILVFILRGLNVLNIWHMGDIFSSLKIFSRDKNEDNFIYVFEKRSNLKLSGNFLSKSDEKMDYNNVLTCVQNKKKLILHYSLYLNLRMLVIIFIVFFLYSVSPYNQVQGNVMTVVISLCMYPFIFRIFAYSPIKSYQFWKSLESSLERFISSKKITPNKSMINYEEIHKKVEEEMKDEQ</sequence>
<keyword evidence="1" id="KW-0812">Transmembrane</keyword>
<protein>
    <submittedName>
        <fullName evidence="2">Uncharacterized protein</fullName>
    </submittedName>
</protein>
<keyword evidence="1" id="KW-0472">Membrane</keyword>
<reference evidence="2 3" key="1">
    <citation type="submission" date="2018-09" db="EMBL/GenBank/DDBJ databases">
        <title>Genome sequencing of strain 1JSPR-7.</title>
        <authorList>
            <person name="Heo J."/>
            <person name="Kim S.-J."/>
            <person name="Kwon S.-W."/>
        </authorList>
    </citation>
    <scope>NUCLEOTIDE SEQUENCE [LARGE SCALE GENOMIC DNA]</scope>
    <source>
        <strain evidence="2 3">1JSPR-7</strain>
    </source>
</reference>
<evidence type="ECO:0000256" key="1">
    <source>
        <dbReference type="SAM" id="Phobius"/>
    </source>
</evidence>
<evidence type="ECO:0000313" key="2">
    <source>
        <dbReference type="EMBL" id="AYG00462.1"/>
    </source>
</evidence>
<gene>
    <name evidence="2" type="ORF">D7I46_04780</name>
</gene>